<dbReference type="InterPro" id="IPR045055">
    <property type="entry name" value="DNA2/NAM7-like"/>
</dbReference>
<dbReference type="SUPFAM" id="SSF52540">
    <property type="entry name" value="P-loop containing nucleoside triphosphate hydrolases"/>
    <property type="match status" value="1"/>
</dbReference>
<dbReference type="InterPro" id="IPR041677">
    <property type="entry name" value="DNA2/NAM7_AAA_11"/>
</dbReference>
<dbReference type="PROSITE" id="PS50839">
    <property type="entry name" value="CHASE"/>
    <property type="match status" value="1"/>
</dbReference>
<dbReference type="Pfam" id="PF13087">
    <property type="entry name" value="AAA_12"/>
    <property type="match status" value="1"/>
</dbReference>
<accession>A0A1F6GDZ1</accession>
<dbReference type="Proteomes" id="UP000178449">
    <property type="component" value="Unassembled WGS sequence"/>
</dbReference>
<dbReference type="InterPro" id="IPR027417">
    <property type="entry name" value="P-loop_NTPase"/>
</dbReference>
<dbReference type="Gene3D" id="3.40.50.300">
    <property type="entry name" value="P-loop containing nucleotide triphosphate hydrolases"/>
    <property type="match status" value="3"/>
</dbReference>
<dbReference type="EMBL" id="MFNE01000016">
    <property type="protein sequence ID" value="OGG96322.1"/>
    <property type="molecule type" value="Genomic_DNA"/>
</dbReference>
<dbReference type="CDD" id="cd18808">
    <property type="entry name" value="SF1_C_Upf1"/>
    <property type="match status" value="1"/>
</dbReference>
<dbReference type="PANTHER" id="PTHR10887:SF530">
    <property type="entry name" value="SUPERFAMILY I DNA HELICASES"/>
    <property type="match status" value="1"/>
</dbReference>
<dbReference type="AlphaFoldDB" id="A0A1F6GDZ1"/>
<gene>
    <name evidence="2" type="ORF">A2527_02440</name>
</gene>
<evidence type="ECO:0000313" key="3">
    <source>
        <dbReference type="Proteomes" id="UP000178449"/>
    </source>
</evidence>
<dbReference type="InterPro" id="IPR041679">
    <property type="entry name" value="DNA2/NAM7-like_C"/>
</dbReference>
<evidence type="ECO:0000259" key="1">
    <source>
        <dbReference type="PROSITE" id="PS50839"/>
    </source>
</evidence>
<name>A0A1F6GDZ1_9PROT</name>
<proteinExistence type="predicted"/>
<feature type="domain" description="CHASE" evidence="1">
    <location>
        <begin position="868"/>
        <end position="924"/>
    </location>
</feature>
<organism evidence="2 3">
    <name type="scientific">Candidatus Lambdaproteobacteria bacterium RIFOXYD2_FULL_50_16</name>
    <dbReference type="NCBI Taxonomy" id="1817772"/>
    <lineage>
        <taxon>Bacteria</taxon>
        <taxon>Pseudomonadati</taxon>
        <taxon>Pseudomonadota</taxon>
        <taxon>Candidatus Lambdaproteobacteria</taxon>
    </lineage>
</organism>
<dbReference type="Pfam" id="PF13086">
    <property type="entry name" value="AAA_11"/>
    <property type="match status" value="1"/>
</dbReference>
<comment type="caution">
    <text evidence="2">The sequence shown here is derived from an EMBL/GenBank/DDBJ whole genome shotgun (WGS) entry which is preliminary data.</text>
</comment>
<sequence length="981" mass="109958">MGLGSGNLKDAVKLSEGQLSASCPVPKKYLDQCFEREEAKERKFSSRKPSKNEPYLVKSLIFLVLPFALRLRPDHTKQAAGSTRPQMLYPLWIPLNLDREGRFTPSEDLPDPWFARELLQPAADSVITLGDLTDQDRYLGQNSLTPDASWDRRKNFAFALYKFVLDGSNTDLEALGYDLDLSAACAFQFDLMDGASRAVIQLYDFLIKGTKDKTTSVPSLLDKLGRASMAPERRFLDSLTVAQNSRLHLGQMKGNFGLQESQREAIAHLLLNHPEEPLVVNGPPGTGKTTLIQSFIATKWIEAALKEEDPPLIVASSANNQAVTNIIDSFSNKHQKPSALEQRWLPNLKSHGLYLVANTAAEAAENSGYFYKTQGNSKSSYAEFLNQNIQELEEAFVAAAKKETKEEFNRVSQWKNHLKAKLDHLRGVLETGLERNLAYLALKGTLEKEFGPAHTWAVIIQQIEAEIVAKKSQLSVLSNVPSALKSALRSLSWRTRLLAWFPFNSFAKEELYYCCEAFLVTLGFRISVEKPHPKAILQAARQALQDTRERLFDLQASLEKLQPKLAELAALKAQFLTWAKEQKAEVDPDLLLEFDNPQGLLPWLDKNVRYPMFWWATHYWECRWLLAANEQIKGFGVETAIKKLKRDAMLTPCMVTTLFKGPDFFNYPHETNDFRPLLEGIDLLVVDEAGQASPALAGGMLALAKQVLVVGDVKQIEPVIKVTEAVDFGNARRLGLCKDTVAYKKLKPLKILASSYFGGTNGNLMGLASRQVGWQKYQGDVRFLERGLVLLEHWRSVPEIVNYCNKLCYQGLLKPQRADSNNFPWPRMGLYPTLGEEKKRGGSRYNPAEAEALAAWIEAQEDFLLREYPGKSLDQLIGIVTPFAAQKEAIRTALYNRKLKIEKVGTVHTLQGAERPIVLFSPVYNPGSVRQYFFDHTPNMLNVAVSRAQDAFLVFGDPAVFTTADPDAPSSILGHYLVEAG</sequence>
<protein>
    <recommendedName>
        <fullName evidence="1">CHASE domain-containing protein</fullName>
    </recommendedName>
</protein>
<evidence type="ECO:0000313" key="2">
    <source>
        <dbReference type="EMBL" id="OGG96322.1"/>
    </source>
</evidence>
<dbReference type="InterPro" id="IPR006189">
    <property type="entry name" value="CHASE_dom"/>
</dbReference>
<reference evidence="2 3" key="1">
    <citation type="journal article" date="2016" name="Nat. Commun.">
        <title>Thousands of microbial genomes shed light on interconnected biogeochemical processes in an aquifer system.</title>
        <authorList>
            <person name="Anantharaman K."/>
            <person name="Brown C.T."/>
            <person name="Hug L.A."/>
            <person name="Sharon I."/>
            <person name="Castelle C.J."/>
            <person name="Probst A.J."/>
            <person name="Thomas B.C."/>
            <person name="Singh A."/>
            <person name="Wilkins M.J."/>
            <person name="Karaoz U."/>
            <person name="Brodie E.L."/>
            <person name="Williams K.H."/>
            <person name="Hubbard S.S."/>
            <person name="Banfield J.F."/>
        </authorList>
    </citation>
    <scope>NUCLEOTIDE SEQUENCE [LARGE SCALE GENOMIC DNA]</scope>
</reference>
<dbReference type="PANTHER" id="PTHR10887">
    <property type="entry name" value="DNA2/NAM7 HELICASE FAMILY"/>
    <property type="match status" value="1"/>
</dbReference>
<dbReference type="GO" id="GO:0004386">
    <property type="term" value="F:helicase activity"/>
    <property type="evidence" value="ECO:0007669"/>
    <property type="project" value="InterPro"/>
</dbReference>
<dbReference type="STRING" id="1817772.A2527_02440"/>
<dbReference type="InterPro" id="IPR047187">
    <property type="entry name" value="SF1_C_Upf1"/>
</dbReference>